<dbReference type="Pfam" id="PF00903">
    <property type="entry name" value="Glyoxalase"/>
    <property type="match status" value="1"/>
</dbReference>
<dbReference type="PROSITE" id="PS51819">
    <property type="entry name" value="VOC"/>
    <property type="match status" value="2"/>
</dbReference>
<dbReference type="SUPFAM" id="SSF54593">
    <property type="entry name" value="Glyoxalase/Bleomycin resistance protein/Dihydroxybiphenyl dioxygenase"/>
    <property type="match status" value="2"/>
</dbReference>
<dbReference type="InterPro" id="IPR037523">
    <property type="entry name" value="VOC_core"/>
</dbReference>
<gene>
    <name evidence="2" type="ORF">F5544_40100</name>
</gene>
<evidence type="ECO:0000259" key="1">
    <source>
        <dbReference type="PROSITE" id="PS51819"/>
    </source>
</evidence>
<dbReference type="InterPro" id="IPR029068">
    <property type="entry name" value="Glyas_Bleomycin-R_OHBP_Dase"/>
</dbReference>
<feature type="domain" description="VOC" evidence="1">
    <location>
        <begin position="141"/>
        <end position="257"/>
    </location>
</feature>
<accession>A0A6G9YS49</accession>
<dbReference type="InterPro" id="IPR052164">
    <property type="entry name" value="Anthracycline_SecMetBiosynth"/>
</dbReference>
<dbReference type="CDD" id="cd07247">
    <property type="entry name" value="SgaA_N_like"/>
    <property type="match status" value="2"/>
</dbReference>
<dbReference type="Gene3D" id="3.10.180.10">
    <property type="entry name" value="2,3-Dihydroxybiphenyl 1,2-Dioxygenase, domain 1"/>
    <property type="match status" value="2"/>
</dbReference>
<organism evidence="2 3">
    <name type="scientific">Nocardia arthritidis</name>
    <dbReference type="NCBI Taxonomy" id="228602"/>
    <lineage>
        <taxon>Bacteria</taxon>
        <taxon>Bacillati</taxon>
        <taxon>Actinomycetota</taxon>
        <taxon>Actinomycetes</taxon>
        <taxon>Mycobacteriales</taxon>
        <taxon>Nocardiaceae</taxon>
        <taxon>Nocardia</taxon>
    </lineage>
</organism>
<name>A0A6G9YS49_9NOCA</name>
<dbReference type="Proteomes" id="UP000503540">
    <property type="component" value="Chromosome"/>
</dbReference>
<protein>
    <submittedName>
        <fullName evidence="2">VOC family protein</fullName>
    </submittedName>
</protein>
<dbReference type="InterPro" id="IPR004360">
    <property type="entry name" value="Glyas_Fos-R_dOase_dom"/>
</dbReference>
<dbReference type="AlphaFoldDB" id="A0A6G9YS49"/>
<evidence type="ECO:0000313" key="3">
    <source>
        <dbReference type="Proteomes" id="UP000503540"/>
    </source>
</evidence>
<proteinExistence type="predicted"/>
<dbReference type="InterPro" id="IPR053863">
    <property type="entry name" value="Glyoxy/Ble-like_N"/>
</dbReference>
<feature type="domain" description="VOC" evidence="1">
    <location>
        <begin position="12"/>
        <end position="127"/>
    </location>
</feature>
<dbReference type="Pfam" id="PF22677">
    <property type="entry name" value="Ble-like_N"/>
    <property type="match status" value="1"/>
</dbReference>
<reference evidence="2 3" key="1">
    <citation type="journal article" date="2019" name="ACS Chem. Biol.">
        <title>Identification and Mobilization of a Cryptic Antibiotic Biosynthesis Gene Locus from a Human-Pathogenic Nocardia Isolate.</title>
        <authorList>
            <person name="Herisse M."/>
            <person name="Ishida K."/>
            <person name="Porter J.L."/>
            <person name="Howden B."/>
            <person name="Hertweck C."/>
            <person name="Stinear T.P."/>
            <person name="Pidot S.J."/>
        </authorList>
    </citation>
    <scope>NUCLEOTIDE SEQUENCE [LARGE SCALE GENOMIC DNA]</scope>
    <source>
        <strain evidence="2 3">AUSMDU00012717</strain>
    </source>
</reference>
<sequence length="268" mass="28521">MPVHNAAWPQGTPCWIDCQVNDPVKAGRFYGELFDWVLQDGGPDAGGYLMASKDGAAAAGIGPKPSALAAMPSGWTTYIAVDDADASAAAVRRAGGKLVLETFDVMEFGRMFVAEDPGGAIFAVWQARAHNGAALHNEHGGYAWNELHTREYDRSKAFYRDVFGYRYTEYDFGDTAYVAFTPPGRTEVVGGISDDSAVAKAASSYWLTWFQYDDVDAGAKKALGLGGSVLQAAADSPVGRTALIAAPQGEVFGIIDPSKRVGELPNPN</sequence>
<dbReference type="KEGG" id="nah:F5544_40100"/>
<evidence type="ECO:0000313" key="2">
    <source>
        <dbReference type="EMBL" id="QIS15836.1"/>
    </source>
</evidence>
<dbReference type="PANTHER" id="PTHR33993">
    <property type="entry name" value="GLYOXALASE-RELATED"/>
    <property type="match status" value="1"/>
</dbReference>
<dbReference type="RefSeq" id="WP_167478016.1">
    <property type="nucleotide sequence ID" value="NZ_CP046172.1"/>
</dbReference>
<dbReference type="PANTHER" id="PTHR33993:SF10">
    <property type="entry name" value="CONSERVED PROTEIN"/>
    <property type="match status" value="1"/>
</dbReference>
<keyword evidence="3" id="KW-1185">Reference proteome</keyword>
<dbReference type="EMBL" id="CP046172">
    <property type="protein sequence ID" value="QIS15836.1"/>
    <property type="molecule type" value="Genomic_DNA"/>
</dbReference>